<protein>
    <recommendedName>
        <fullName evidence="1">ATP phosphoribosyltransferase</fullName>
    </recommendedName>
</protein>
<reference evidence="3" key="1">
    <citation type="journal article" date="2012" name="Science">
        <title>The Paleozoic origin of enzymatic lignin decomposition reconstructed from 31 fungal genomes.</title>
        <authorList>
            <person name="Floudas D."/>
            <person name="Binder M."/>
            <person name="Riley R."/>
            <person name="Barry K."/>
            <person name="Blanchette R.A."/>
            <person name="Henrissat B."/>
            <person name="Martinez A.T."/>
            <person name="Otillar R."/>
            <person name="Spatafora J.W."/>
            <person name="Yadav J.S."/>
            <person name="Aerts A."/>
            <person name="Benoit I."/>
            <person name="Boyd A."/>
            <person name="Carlson A."/>
            <person name="Copeland A."/>
            <person name="Coutinho P.M."/>
            <person name="de Vries R.P."/>
            <person name="Ferreira P."/>
            <person name="Findley K."/>
            <person name="Foster B."/>
            <person name="Gaskell J."/>
            <person name="Glotzer D."/>
            <person name="Gorecki P."/>
            <person name="Heitman J."/>
            <person name="Hesse C."/>
            <person name="Hori C."/>
            <person name="Igarashi K."/>
            <person name="Jurgens J.A."/>
            <person name="Kallen N."/>
            <person name="Kersten P."/>
            <person name="Kohler A."/>
            <person name="Kuees U."/>
            <person name="Kumar T.K.A."/>
            <person name="Kuo A."/>
            <person name="LaButti K."/>
            <person name="Larrondo L.F."/>
            <person name="Lindquist E."/>
            <person name="Ling A."/>
            <person name="Lombard V."/>
            <person name="Lucas S."/>
            <person name="Lundell T."/>
            <person name="Martin R."/>
            <person name="McLaughlin D.J."/>
            <person name="Morgenstern I."/>
            <person name="Morin E."/>
            <person name="Murat C."/>
            <person name="Nagy L.G."/>
            <person name="Nolan M."/>
            <person name="Ohm R.A."/>
            <person name="Patyshakuliyeva A."/>
            <person name="Rokas A."/>
            <person name="Ruiz-Duenas F.J."/>
            <person name="Sabat G."/>
            <person name="Salamov A."/>
            <person name="Samejima M."/>
            <person name="Schmutz J."/>
            <person name="Slot J.C."/>
            <person name="St John F."/>
            <person name="Stenlid J."/>
            <person name="Sun H."/>
            <person name="Sun S."/>
            <person name="Syed K."/>
            <person name="Tsang A."/>
            <person name="Wiebenga A."/>
            <person name="Young D."/>
            <person name="Pisabarro A."/>
            <person name="Eastwood D.C."/>
            <person name="Martin F."/>
            <person name="Cullen D."/>
            <person name="Grigoriev I.V."/>
            <person name="Hibbett D.S."/>
        </authorList>
    </citation>
    <scope>NUCLEOTIDE SEQUENCE [LARGE SCALE GENOMIC DNA]</scope>
    <source>
        <strain evidence="3">RWD-64-598 SS2</strain>
    </source>
</reference>
<proteinExistence type="predicted"/>
<sequence>MSLVRFKLVFFAPRKNTKAILKQLFVRLPNAVGKIGDYQECAFVTPGTGQFRPGASANPAIGKPGTLEYVSEDRIEVVVNDQGNKAELRKVVEALKAVHPYEEVAYDVYRLEDL</sequence>
<dbReference type="RefSeq" id="XP_007769225.1">
    <property type="nucleotide sequence ID" value="XM_007771035.1"/>
</dbReference>
<dbReference type="InterPro" id="IPR015867">
    <property type="entry name" value="N-reg_PII/ATP_PRibTrfase_C"/>
</dbReference>
<organism evidence="2 3">
    <name type="scientific">Coniophora puteana (strain RWD-64-598)</name>
    <name type="common">Brown rot fungus</name>
    <dbReference type="NCBI Taxonomy" id="741705"/>
    <lineage>
        <taxon>Eukaryota</taxon>
        <taxon>Fungi</taxon>
        <taxon>Dikarya</taxon>
        <taxon>Basidiomycota</taxon>
        <taxon>Agaricomycotina</taxon>
        <taxon>Agaricomycetes</taxon>
        <taxon>Agaricomycetidae</taxon>
        <taxon>Boletales</taxon>
        <taxon>Coniophorineae</taxon>
        <taxon>Coniophoraceae</taxon>
        <taxon>Coniophora</taxon>
    </lineage>
</organism>
<accession>A0A5M3MNC4</accession>
<comment type="caution">
    <text evidence="2">The sequence shown here is derived from an EMBL/GenBank/DDBJ whole genome shotgun (WGS) entry which is preliminary data.</text>
</comment>
<dbReference type="OMA" id="YDHCAWQ"/>
<dbReference type="InterPro" id="IPR036069">
    <property type="entry name" value="DUF34/NIF3_sf"/>
</dbReference>
<dbReference type="AlphaFoldDB" id="A0A5M3MNC4"/>
<name>A0A5M3MNC4_CONPW</name>
<dbReference type="Gene3D" id="3.30.70.120">
    <property type="match status" value="1"/>
</dbReference>
<evidence type="ECO:0000313" key="2">
    <source>
        <dbReference type="EMBL" id="EIW80225.1"/>
    </source>
</evidence>
<dbReference type="KEGG" id="cput:CONPUDRAFT_154272"/>
<dbReference type="Proteomes" id="UP000053558">
    <property type="component" value="Unassembled WGS sequence"/>
</dbReference>
<evidence type="ECO:0000256" key="1">
    <source>
        <dbReference type="ARBA" id="ARBA00020998"/>
    </source>
</evidence>
<dbReference type="EMBL" id="JH711579">
    <property type="protein sequence ID" value="EIW80225.1"/>
    <property type="molecule type" value="Genomic_DNA"/>
</dbReference>
<dbReference type="GeneID" id="19203245"/>
<dbReference type="PANTHER" id="PTHR41774:SF1">
    <property type="entry name" value="NGG1P INTERACTING FACTOR NIF3"/>
    <property type="match status" value="1"/>
</dbReference>
<gene>
    <name evidence="2" type="ORF">CONPUDRAFT_154272</name>
</gene>
<keyword evidence="3" id="KW-1185">Reference proteome</keyword>
<dbReference type="OrthoDB" id="15981at2759"/>
<dbReference type="PANTHER" id="PTHR41774">
    <property type="match status" value="1"/>
</dbReference>
<dbReference type="SUPFAM" id="SSF102705">
    <property type="entry name" value="NIF3 (NGG1p interacting factor 3)-like"/>
    <property type="match status" value="1"/>
</dbReference>
<evidence type="ECO:0000313" key="3">
    <source>
        <dbReference type="Proteomes" id="UP000053558"/>
    </source>
</evidence>